<sequence length="411" mass="46505">MKIKNLPINIQVRLWGSFLNRIASSAILPFMALYLTEEISGSFAGVFLAIIVISTFVLSIVAGYVCDRLPRKKMLLLTSYAEGLLLLGLMLMVWQNDIWAFIVIYTLYIIVSTFRRPNLTALIQDSVTENNRKLVFRLDYWLINLSMALGALMGGLLYVNHKVLLFFTLSFTTLALAVAYTIFVKETRQFVNAKQHNNIFKDIIRSYTKVFSNRRYMLLMLGGMFIFSAELSVSGYIAVRLSQDFSTFNLYSFQFDGVRMFSLINITNTIIVVSCTFGIGKLLSNVSTKRTLILGFLFYSIGYVFLTSASHFWWLLLFTILATFGELIYSPVLNAEEVKLIPANQRGTYAAVSSFKLTGGDLISKIGLVIGAFLYPWLMSIIMAFILFLGSISIIGALFYYKKSQVNVKNF</sequence>
<dbReference type="PROSITE" id="PS50850">
    <property type="entry name" value="MFS"/>
    <property type="match status" value="1"/>
</dbReference>
<reference evidence="10" key="1">
    <citation type="submission" date="2015-04" db="EMBL/GenBank/DDBJ databases">
        <authorList>
            <person name="Schardt J."/>
            <person name="Mueller-Herbst S."/>
            <person name="Scherer S."/>
            <person name="Huptas C."/>
        </authorList>
    </citation>
    <scope>NUCLEOTIDE SEQUENCE [LARGE SCALE GENOMIC DNA]</scope>
    <source>
        <strain evidence="10">Kiel-L1</strain>
    </source>
</reference>
<dbReference type="PANTHER" id="PTHR23517:SF3">
    <property type="entry name" value="INTEGRAL MEMBRANE TRANSPORT PROTEIN"/>
    <property type="match status" value="1"/>
</dbReference>
<dbReference type="Gene3D" id="1.20.1250.20">
    <property type="entry name" value="MFS general substrate transporter like domains"/>
    <property type="match status" value="1"/>
</dbReference>
<feature type="transmembrane region" description="Helical" evidence="7">
    <location>
        <begin position="12"/>
        <end position="35"/>
    </location>
</feature>
<feature type="transmembrane region" description="Helical" evidence="7">
    <location>
        <begin position="41"/>
        <end position="62"/>
    </location>
</feature>
<evidence type="ECO:0000256" key="4">
    <source>
        <dbReference type="ARBA" id="ARBA00022692"/>
    </source>
</evidence>
<proteinExistence type="predicted"/>
<dbReference type="EMBL" id="LARY01000002">
    <property type="protein sequence ID" value="RDX01321.1"/>
    <property type="molecule type" value="Genomic_DNA"/>
</dbReference>
<keyword evidence="6 7" id="KW-0472">Membrane</keyword>
<keyword evidence="2" id="KW-0813">Transport</keyword>
<keyword evidence="4 7" id="KW-0812">Transmembrane</keyword>
<gene>
    <name evidence="9" type="ORF">UR08_10405</name>
</gene>
<feature type="transmembrane region" description="Helical" evidence="7">
    <location>
        <begin position="74"/>
        <end position="92"/>
    </location>
</feature>
<feature type="transmembrane region" description="Helical" evidence="7">
    <location>
        <begin position="258"/>
        <end position="279"/>
    </location>
</feature>
<dbReference type="SUPFAM" id="SSF103473">
    <property type="entry name" value="MFS general substrate transporter"/>
    <property type="match status" value="1"/>
</dbReference>
<evidence type="ECO:0000313" key="9">
    <source>
        <dbReference type="EMBL" id="RDX01321.1"/>
    </source>
</evidence>
<feature type="domain" description="Major facilitator superfamily (MFS) profile" evidence="8">
    <location>
        <begin position="1"/>
        <end position="405"/>
    </location>
</feature>
<accession>A0A3D8TRT8</accession>
<dbReference type="GO" id="GO:0005886">
    <property type="term" value="C:plasma membrane"/>
    <property type="evidence" value="ECO:0007669"/>
    <property type="project" value="UniProtKB-SubCell"/>
</dbReference>
<dbReference type="AlphaFoldDB" id="A0A3D8TRT8"/>
<feature type="transmembrane region" description="Helical" evidence="7">
    <location>
        <begin position="291"/>
        <end position="306"/>
    </location>
</feature>
<evidence type="ECO:0000313" key="10">
    <source>
        <dbReference type="Proteomes" id="UP000257055"/>
    </source>
</evidence>
<evidence type="ECO:0000256" key="3">
    <source>
        <dbReference type="ARBA" id="ARBA00022475"/>
    </source>
</evidence>
<keyword evidence="3" id="KW-1003">Cell membrane</keyword>
<feature type="transmembrane region" description="Helical" evidence="7">
    <location>
        <begin position="164"/>
        <end position="184"/>
    </location>
</feature>
<dbReference type="InterPro" id="IPR020846">
    <property type="entry name" value="MFS_dom"/>
</dbReference>
<dbReference type="PANTHER" id="PTHR23517">
    <property type="entry name" value="RESISTANCE PROTEIN MDTM, PUTATIVE-RELATED-RELATED"/>
    <property type="match status" value="1"/>
</dbReference>
<evidence type="ECO:0000256" key="6">
    <source>
        <dbReference type="ARBA" id="ARBA00023136"/>
    </source>
</evidence>
<comment type="caution">
    <text evidence="9">The sequence shown here is derived from an EMBL/GenBank/DDBJ whole genome shotgun (WGS) entry which is preliminary data.</text>
</comment>
<evidence type="ECO:0000256" key="5">
    <source>
        <dbReference type="ARBA" id="ARBA00022989"/>
    </source>
</evidence>
<comment type="subcellular location">
    <subcellularLocation>
        <location evidence="1">Cell membrane</location>
        <topology evidence="1">Multi-pass membrane protein</topology>
    </subcellularLocation>
</comment>
<keyword evidence="10" id="KW-1185">Reference proteome</keyword>
<dbReference type="Proteomes" id="UP000257055">
    <property type="component" value="Unassembled WGS sequence"/>
</dbReference>
<feature type="transmembrane region" description="Helical" evidence="7">
    <location>
        <begin position="381"/>
        <end position="401"/>
    </location>
</feature>
<evidence type="ECO:0000259" key="8">
    <source>
        <dbReference type="PROSITE" id="PS50850"/>
    </source>
</evidence>
<dbReference type="InterPro" id="IPR011701">
    <property type="entry name" value="MFS"/>
</dbReference>
<dbReference type="InterPro" id="IPR050171">
    <property type="entry name" value="MFS_Transporters"/>
</dbReference>
<feature type="transmembrane region" description="Helical" evidence="7">
    <location>
        <begin position="138"/>
        <end position="158"/>
    </location>
</feature>
<evidence type="ECO:0000256" key="1">
    <source>
        <dbReference type="ARBA" id="ARBA00004651"/>
    </source>
</evidence>
<feature type="transmembrane region" description="Helical" evidence="7">
    <location>
        <begin position="98"/>
        <end position="117"/>
    </location>
</feature>
<name>A0A3D8TRT8_9LIST</name>
<dbReference type="RefSeq" id="WP_115753581.1">
    <property type="nucleotide sequence ID" value="NZ_LARY01000002.1"/>
</dbReference>
<dbReference type="Pfam" id="PF07690">
    <property type="entry name" value="MFS_1"/>
    <property type="match status" value="1"/>
</dbReference>
<dbReference type="GO" id="GO:0022857">
    <property type="term" value="F:transmembrane transporter activity"/>
    <property type="evidence" value="ECO:0007669"/>
    <property type="project" value="InterPro"/>
</dbReference>
<organism evidence="9 10">
    <name type="scientific">Listeria kieliensis</name>
    <dbReference type="NCBI Taxonomy" id="1621700"/>
    <lineage>
        <taxon>Bacteria</taxon>
        <taxon>Bacillati</taxon>
        <taxon>Bacillota</taxon>
        <taxon>Bacilli</taxon>
        <taxon>Bacillales</taxon>
        <taxon>Listeriaceae</taxon>
        <taxon>Listeria</taxon>
    </lineage>
</organism>
<dbReference type="InterPro" id="IPR036259">
    <property type="entry name" value="MFS_trans_sf"/>
</dbReference>
<feature type="transmembrane region" description="Helical" evidence="7">
    <location>
        <begin position="216"/>
        <end position="238"/>
    </location>
</feature>
<evidence type="ECO:0000256" key="7">
    <source>
        <dbReference type="SAM" id="Phobius"/>
    </source>
</evidence>
<evidence type="ECO:0000256" key="2">
    <source>
        <dbReference type="ARBA" id="ARBA00022448"/>
    </source>
</evidence>
<keyword evidence="5 7" id="KW-1133">Transmembrane helix</keyword>
<protein>
    <recommendedName>
        <fullName evidence="8">Major facilitator superfamily (MFS) profile domain-containing protein</fullName>
    </recommendedName>
</protein>